<gene>
    <name evidence="1" type="ORF">PODLI_1B040729</name>
</gene>
<protein>
    <submittedName>
        <fullName evidence="1">Uncharacterized protein</fullName>
    </submittedName>
</protein>
<dbReference type="Proteomes" id="UP001178461">
    <property type="component" value="Chromosome 14"/>
</dbReference>
<accession>A0AA35PPC4</accession>
<dbReference type="AlphaFoldDB" id="A0AA35PPC4"/>
<name>A0AA35PPC4_9SAUR</name>
<dbReference type="EMBL" id="OX395139">
    <property type="protein sequence ID" value="CAI5793225.1"/>
    <property type="molecule type" value="Genomic_DNA"/>
</dbReference>
<proteinExistence type="predicted"/>
<evidence type="ECO:0000313" key="1">
    <source>
        <dbReference type="EMBL" id="CAI5793225.1"/>
    </source>
</evidence>
<keyword evidence="2" id="KW-1185">Reference proteome</keyword>
<reference evidence="1" key="1">
    <citation type="submission" date="2022-12" db="EMBL/GenBank/DDBJ databases">
        <authorList>
            <person name="Alioto T."/>
            <person name="Alioto T."/>
            <person name="Gomez Garrido J."/>
        </authorList>
    </citation>
    <scope>NUCLEOTIDE SEQUENCE</scope>
</reference>
<sequence length="53" mass="6264">RLERLCRWRRRGRSRDRGGDGKMKYQKYLTVLQMAIGVTASNRGSLMPLKRKL</sequence>
<feature type="non-terminal residue" evidence="1">
    <location>
        <position position="53"/>
    </location>
</feature>
<feature type="non-terminal residue" evidence="1">
    <location>
        <position position="1"/>
    </location>
</feature>
<evidence type="ECO:0000313" key="2">
    <source>
        <dbReference type="Proteomes" id="UP001178461"/>
    </source>
</evidence>
<organism evidence="1 2">
    <name type="scientific">Podarcis lilfordi</name>
    <name type="common">Lilford's wall lizard</name>
    <dbReference type="NCBI Taxonomy" id="74358"/>
    <lineage>
        <taxon>Eukaryota</taxon>
        <taxon>Metazoa</taxon>
        <taxon>Chordata</taxon>
        <taxon>Craniata</taxon>
        <taxon>Vertebrata</taxon>
        <taxon>Euteleostomi</taxon>
        <taxon>Lepidosauria</taxon>
        <taxon>Squamata</taxon>
        <taxon>Bifurcata</taxon>
        <taxon>Unidentata</taxon>
        <taxon>Episquamata</taxon>
        <taxon>Laterata</taxon>
        <taxon>Lacertibaenia</taxon>
        <taxon>Lacertidae</taxon>
        <taxon>Podarcis</taxon>
    </lineage>
</organism>